<feature type="transmembrane region" description="Helical" evidence="1">
    <location>
        <begin position="39"/>
        <end position="59"/>
    </location>
</feature>
<proteinExistence type="predicted"/>
<keyword evidence="1" id="KW-1133">Transmembrane helix</keyword>
<protein>
    <submittedName>
        <fullName evidence="2">Uncharacterized protein</fullName>
    </submittedName>
</protein>
<accession>A0A2S7IJU9</accession>
<evidence type="ECO:0000313" key="2">
    <source>
        <dbReference type="EMBL" id="PQA56872.1"/>
    </source>
</evidence>
<evidence type="ECO:0000256" key="1">
    <source>
        <dbReference type="SAM" id="Phobius"/>
    </source>
</evidence>
<comment type="caution">
    <text evidence="2">The sequence shown here is derived from an EMBL/GenBank/DDBJ whole genome shotgun (WGS) entry which is preliminary data.</text>
</comment>
<dbReference type="AlphaFoldDB" id="A0A2S7IJU9"/>
<sequence>MHRFATGFLLGYGALVLMVHVSIDYFLDLHTFTDSGTVALVAGVAVLPLAVYTLFRLLPSLEWPWYGTVLIAFAIVGFYVLSAYFTVKNWICSGVWLRGPVLNNSDRSVPSKKFLPDGRASSIP</sequence>
<keyword evidence="1" id="KW-0812">Transmembrane</keyword>
<gene>
    <name evidence="2" type="ORF">C5O19_16170</name>
</gene>
<reference evidence="3" key="1">
    <citation type="submission" date="2018-02" db="EMBL/GenBank/DDBJ databases">
        <title>Genome sequencing of Solimonas sp. HR-BB.</title>
        <authorList>
            <person name="Lee Y."/>
            <person name="Jeon C.O."/>
        </authorList>
    </citation>
    <scope>NUCLEOTIDE SEQUENCE [LARGE SCALE GENOMIC DNA]</scope>
    <source>
        <strain evidence="3">HR-U</strain>
    </source>
</reference>
<keyword evidence="1" id="KW-0472">Membrane</keyword>
<evidence type="ECO:0000313" key="3">
    <source>
        <dbReference type="Proteomes" id="UP000239590"/>
    </source>
</evidence>
<dbReference type="EMBL" id="PTRA01000002">
    <property type="protein sequence ID" value="PQA56872.1"/>
    <property type="molecule type" value="Genomic_DNA"/>
</dbReference>
<feature type="transmembrane region" description="Helical" evidence="1">
    <location>
        <begin position="65"/>
        <end position="87"/>
    </location>
</feature>
<name>A0A2S7IJU9_9BACT</name>
<keyword evidence="3" id="KW-1185">Reference proteome</keyword>
<organism evidence="2 3">
    <name type="scientific">Siphonobacter curvatus</name>
    <dbReference type="NCBI Taxonomy" id="2094562"/>
    <lineage>
        <taxon>Bacteria</taxon>
        <taxon>Pseudomonadati</taxon>
        <taxon>Bacteroidota</taxon>
        <taxon>Cytophagia</taxon>
        <taxon>Cytophagales</taxon>
        <taxon>Cytophagaceae</taxon>
        <taxon>Siphonobacter</taxon>
    </lineage>
</organism>
<dbReference type="Proteomes" id="UP000239590">
    <property type="component" value="Unassembled WGS sequence"/>
</dbReference>
<feature type="transmembrane region" description="Helical" evidence="1">
    <location>
        <begin position="6"/>
        <end position="27"/>
    </location>
</feature>